<organism evidence="2">
    <name type="scientific">Telmatobacter sp. DSM 110680</name>
    <dbReference type="NCBI Taxonomy" id="3036704"/>
    <lineage>
        <taxon>Bacteria</taxon>
        <taxon>Pseudomonadati</taxon>
        <taxon>Acidobacteriota</taxon>
        <taxon>Terriglobia</taxon>
        <taxon>Terriglobales</taxon>
        <taxon>Acidobacteriaceae</taxon>
        <taxon>Telmatobacter</taxon>
    </lineage>
</organism>
<dbReference type="Pfam" id="PF01966">
    <property type="entry name" value="HD"/>
    <property type="match status" value="1"/>
</dbReference>
<dbReference type="CDD" id="cd00077">
    <property type="entry name" value="HDc"/>
    <property type="match status" value="1"/>
</dbReference>
<dbReference type="EMBL" id="CP121196">
    <property type="protein sequence ID" value="XBH19462.1"/>
    <property type="molecule type" value="Genomic_DNA"/>
</dbReference>
<accession>A0AAU7DMS9</accession>
<dbReference type="RefSeq" id="WP_348264679.1">
    <property type="nucleotide sequence ID" value="NZ_CP121196.1"/>
</dbReference>
<proteinExistence type="predicted"/>
<dbReference type="AlphaFoldDB" id="A0AAU7DMS9"/>
<reference evidence="2" key="1">
    <citation type="submission" date="2023-03" db="EMBL/GenBank/DDBJ databases">
        <title>Edaphobacter sp.</title>
        <authorList>
            <person name="Huber K.J."/>
            <person name="Papendorf J."/>
            <person name="Pilke C."/>
            <person name="Bunk B."/>
            <person name="Sproeer C."/>
            <person name="Pester M."/>
        </authorList>
    </citation>
    <scope>NUCLEOTIDE SEQUENCE</scope>
    <source>
        <strain evidence="2">DSM 110680</strain>
    </source>
</reference>
<dbReference type="InterPro" id="IPR003607">
    <property type="entry name" value="HD/PDEase_dom"/>
</dbReference>
<evidence type="ECO:0000259" key="1">
    <source>
        <dbReference type="Pfam" id="PF01966"/>
    </source>
</evidence>
<feature type="domain" description="HD" evidence="1">
    <location>
        <begin position="17"/>
        <end position="120"/>
    </location>
</feature>
<gene>
    <name evidence="2" type="ORF">P8935_09105</name>
</gene>
<name>A0AAU7DMS9_9BACT</name>
<evidence type="ECO:0000313" key="2">
    <source>
        <dbReference type="EMBL" id="XBH19462.1"/>
    </source>
</evidence>
<protein>
    <submittedName>
        <fullName evidence="2">HD domain-containing protein</fullName>
    </submittedName>
</protein>
<sequence length="193" mass="21772">MVEYIRAEARPEDKFGHQPRLYTLAKKIGKNLKYDDDILFAAVWLHDLGVFLGHRPQDLEQLSHWDHVPYTISKSRELLIEWGFPTEKLEGVAEAIRHHQAKDDPATVEGALLRDADILEQLGAVGILRAAVKVGRDTRYPSFSSILPVLTGAVNHLAHETRLTESKVMAESRAEMLRSFLTALQDEAGDMLH</sequence>
<dbReference type="InterPro" id="IPR006674">
    <property type="entry name" value="HD_domain"/>
</dbReference>
<dbReference type="SUPFAM" id="SSF109604">
    <property type="entry name" value="HD-domain/PDEase-like"/>
    <property type="match status" value="1"/>
</dbReference>
<dbReference type="Gene3D" id="1.10.3210.10">
    <property type="entry name" value="Hypothetical protein af1432"/>
    <property type="match status" value="1"/>
</dbReference>